<keyword evidence="8" id="KW-1003">Cell membrane</keyword>
<dbReference type="InterPro" id="IPR037225">
    <property type="entry name" value="Nuo51_FMN-bd_sf"/>
</dbReference>
<dbReference type="EC" id="7.-.-.-" evidence="8"/>
<dbReference type="NCBIfam" id="TIGR01945">
    <property type="entry name" value="rnfC"/>
    <property type="match status" value="1"/>
</dbReference>
<comment type="function">
    <text evidence="8">Part of a membrane-bound complex that couples electron transfer with translocation of ions across the membrane.</text>
</comment>
<dbReference type="SUPFAM" id="SSF142019">
    <property type="entry name" value="Nqo1 FMN-binding domain-like"/>
    <property type="match status" value="1"/>
</dbReference>
<comment type="caution">
    <text evidence="10">The sequence shown here is derived from an EMBL/GenBank/DDBJ whole genome shotgun (WGS) entry which is preliminary data.</text>
</comment>
<organism evidence="10 11">
    <name type="scientific">Candidatus Saganbacteria bacterium</name>
    <dbReference type="NCBI Taxonomy" id="2575572"/>
    <lineage>
        <taxon>Bacteria</taxon>
        <taxon>Bacillati</taxon>
        <taxon>Saganbacteria</taxon>
    </lineage>
</organism>
<evidence type="ECO:0000256" key="1">
    <source>
        <dbReference type="ARBA" id="ARBA00022448"/>
    </source>
</evidence>
<evidence type="ECO:0000256" key="8">
    <source>
        <dbReference type="HAMAP-Rule" id="MF_00461"/>
    </source>
</evidence>
<protein>
    <recommendedName>
        <fullName evidence="8">Ion-translocating oxidoreductase complex subunit C</fullName>
        <ecNumber evidence="8">7.-.-.-</ecNumber>
    </recommendedName>
    <alternativeName>
        <fullName evidence="8">Rnf electron transport complex subunit C</fullName>
    </alternativeName>
</protein>
<evidence type="ECO:0000256" key="5">
    <source>
        <dbReference type="ARBA" id="ARBA00022982"/>
    </source>
</evidence>
<keyword evidence="1 8" id="KW-0813">Transport</keyword>
<dbReference type="Gene3D" id="3.10.20.600">
    <property type="match status" value="1"/>
</dbReference>
<dbReference type="Gene3D" id="3.30.70.20">
    <property type="match status" value="1"/>
</dbReference>
<evidence type="ECO:0000256" key="2">
    <source>
        <dbReference type="ARBA" id="ARBA00022485"/>
    </source>
</evidence>
<dbReference type="GO" id="GO:0051539">
    <property type="term" value="F:4 iron, 4 sulfur cluster binding"/>
    <property type="evidence" value="ECO:0007669"/>
    <property type="project" value="UniProtKB-KW"/>
</dbReference>
<dbReference type="Pfam" id="PF10531">
    <property type="entry name" value="SLBB"/>
    <property type="match status" value="1"/>
</dbReference>
<evidence type="ECO:0000256" key="6">
    <source>
        <dbReference type="ARBA" id="ARBA00023004"/>
    </source>
</evidence>
<dbReference type="GO" id="GO:0009055">
    <property type="term" value="F:electron transfer activity"/>
    <property type="evidence" value="ECO:0007669"/>
    <property type="project" value="InterPro"/>
</dbReference>
<feature type="binding site" evidence="8">
    <location>
        <position position="404"/>
    </location>
    <ligand>
        <name>[4Fe-4S] cluster</name>
        <dbReference type="ChEBI" id="CHEBI:49883"/>
        <label>2</label>
    </ligand>
</feature>
<dbReference type="SUPFAM" id="SSF46548">
    <property type="entry name" value="alpha-helical ferredoxin"/>
    <property type="match status" value="1"/>
</dbReference>
<feature type="binding site" evidence="8">
    <location>
        <position position="365"/>
    </location>
    <ligand>
        <name>[4Fe-4S] cluster</name>
        <dbReference type="ChEBI" id="CHEBI:49883"/>
        <label>1</label>
    </ligand>
</feature>
<keyword evidence="6 8" id="KW-0408">Iron</keyword>
<feature type="binding site" evidence="8">
    <location>
        <position position="398"/>
    </location>
    <ligand>
        <name>[4Fe-4S] cluster</name>
        <dbReference type="ChEBI" id="CHEBI:49883"/>
        <label>2</label>
    </ligand>
</feature>
<dbReference type="NCBIfam" id="NF003454">
    <property type="entry name" value="PRK05035.1"/>
    <property type="match status" value="1"/>
</dbReference>
<dbReference type="InterPro" id="IPR019554">
    <property type="entry name" value="Soluble_ligand-bd"/>
</dbReference>
<dbReference type="Proteomes" id="UP000488506">
    <property type="component" value="Unassembled WGS sequence"/>
</dbReference>
<comment type="similarity">
    <text evidence="8">Belongs to the 4Fe4S bacterial-type ferredoxin family. RnfC subfamily.</text>
</comment>
<evidence type="ECO:0000313" key="10">
    <source>
        <dbReference type="EMBL" id="KAF0134856.1"/>
    </source>
</evidence>
<dbReference type="InterPro" id="IPR017896">
    <property type="entry name" value="4Fe4S_Fe-S-bd"/>
</dbReference>
<feature type="binding site" evidence="8">
    <location>
        <position position="401"/>
    </location>
    <ligand>
        <name>[4Fe-4S] cluster</name>
        <dbReference type="ChEBI" id="CHEBI:49883"/>
        <label>2</label>
    </ligand>
</feature>
<feature type="binding site" evidence="8">
    <location>
        <position position="362"/>
    </location>
    <ligand>
        <name>[4Fe-4S] cluster</name>
        <dbReference type="ChEBI" id="CHEBI:49883"/>
        <label>1</label>
    </ligand>
</feature>
<dbReference type="Pfam" id="PF13375">
    <property type="entry name" value="RnfC_N"/>
    <property type="match status" value="1"/>
</dbReference>
<dbReference type="HAMAP" id="MF_00461">
    <property type="entry name" value="RsxC_RnfC"/>
    <property type="match status" value="1"/>
</dbReference>
<keyword evidence="2 8" id="KW-0004">4Fe-4S</keyword>
<proteinExistence type="inferred from homology"/>
<dbReference type="Pfam" id="PF01512">
    <property type="entry name" value="Complex1_51K"/>
    <property type="match status" value="1"/>
</dbReference>
<dbReference type="Pfam" id="PF13237">
    <property type="entry name" value="Fer4_10"/>
    <property type="match status" value="1"/>
</dbReference>
<comment type="cofactor">
    <cofactor evidence="8">
        <name>[4Fe-4S] cluster</name>
        <dbReference type="ChEBI" id="CHEBI:49883"/>
    </cofactor>
    <text evidence="8">Binds 2 [4Fe-4S] clusters per subunit.</text>
</comment>
<comment type="subunit">
    <text evidence="8">The complex is composed of six subunits: RnfA, RnfB, RnfC, RnfD, RnfE and RnfG.</text>
</comment>
<dbReference type="InterPro" id="IPR010208">
    <property type="entry name" value="Ion_transpt_RnfC/RsxC"/>
</dbReference>
<keyword evidence="4 8" id="KW-0677">Repeat</keyword>
<dbReference type="PANTHER" id="PTHR43034">
    <property type="entry name" value="ION-TRANSLOCATING OXIDOREDUCTASE COMPLEX SUBUNIT C"/>
    <property type="match status" value="1"/>
</dbReference>
<dbReference type="Gene3D" id="3.40.50.11540">
    <property type="entry name" value="NADH-ubiquinone oxidoreductase 51kDa subunit"/>
    <property type="match status" value="1"/>
</dbReference>
<dbReference type="PROSITE" id="PS00198">
    <property type="entry name" value="4FE4S_FER_1"/>
    <property type="match status" value="1"/>
</dbReference>
<dbReference type="GO" id="GO:0005886">
    <property type="term" value="C:plasma membrane"/>
    <property type="evidence" value="ECO:0007669"/>
    <property type="project" value="UniProtKB-SubCell"/>
</dbReference>
<keyword evidence="7 8" id="KW-0411">Iron-sulfur</keyword>
<dbReference type="InterPro" id="IPR011538">
    <property type="entry name" value="Nuo51_FMN-bd"/>
</dbReference>
<evidence type="ECO:0000256" key="4">
    <source>
        <dbReference type="ARBA" id="ARBA00022737"/>
    </source>
</evidence>
<feature type="domain" description="4Fe-4S ferredoxin-type" evidence="9">
    <location>
        <begin position="349"/>
        <end position="380"/>
    </location>
</feature>
<dbReference type="InterPro" id="IPR017900">
    <property type="entry name" value="4Fe4S_Fe_S_CS"/>
</dbReference>
<dbReference type="AlphaFoldDB" id="A0A833NXG4"/>
<feature type="binding site" evidence="8">
    <location>
        <position position="369"/>
    </location>
    <ligand>
        <name>[4Fe-4S] cluster</name>
        <dbReference type="ChEBI" id="CHEBI:49883"/>
        <label>2</label>
    </ligand>
</feature>
<dbReference type="PROSITE" id="PS51379">
    <property type="entry name" value="4FE4S_FER_2"/>
    <property type="match status" value="1"/>
</dbReference>
<evidence type="ECO:0000313" key="11">
    <source>
        <dbReference type="Proteomes" id="UP000488506"/>
    </source>
</evidence>
<evidence type="ECO:0000256" key="3">
    <source>
        <dbReference type="ARBA" id="ARBA00022723"/>
    </source>
</evidence>
<keyword evidence="3 8" id="KW-0479">Metal-binding</keyword>
<keyword evidence="8" id="KW-1278">Translocase</keyword>
<feature type="binding site" evidence="8">
    <location>
        <position position="408"/>
    </location>
    <ligand>
        <name>[4Fe-4S] cluster</name>
        <dbReference type="ChEBI" id="CHEBI:49883"/>
        <label>1</label>
    </ligand>
</feature>
<dbReference type="GO" id="GO:0022900">
    <property type="term" value="P:electron transport chain"/>
    <property type="evidence" value="ECO:0007669"/>
    <property type="project" value="UniProtKB-UniRule"/>
</dbReference>
<keyword evidence="8" id="KW-0472">Membrane</keyword>
<keyword evidence="5 8" id="KW-0249">Electron transport</keyword>
<dbReference type="GO" id="GO:0046872">
    <property type="term" value="F:metal ion binding"/>
    <property type="evidence" value="ECO:0007669"/>
    <property type="project" value="UniProtKB-KW"/>
</dbReference>
<comment type="subcellular location">
    <subcellularLocation>
        <location evidence="8">Cell membrane</location>
        <topology evidence="8">Peripheral membrane protein</topology>
    </subcellularLocation>
</comment>
<feature type="binding site" evidence="8">
    <location>
        <position position="359"/>
    </location>
    <ligand>
        <name>[4Fe-4S] cluster</name>
        <dbReference type="ChEBI" id="CHEBI:49883"/>
        <label>1</label>
    </ligand>
</feature>
<evidence type="ECO:0000256" key="7">
    <source>
        <dbReference type="ARBA" id="ARBA00023014"/>
    </source>
</evidence>
<name>A0A833NXG4_UNCSA</name>
<evidence type="ECO:0000259" key="9">
    <source>
        <dbReference type="PROSITE" id="PS51379"/>
    </source>
</evidence>
<accession>A0A833NXG4</accession>
<dbReference type="PANTHER" id="PTHR43034:SF2">
    <property type="entry name" value="ION-TRANSLOCATING OXIDOREDUCTASE COMPLEX SUBUNIT C"/>
    <property type="match status" value="1"/>
</dbReference>
<reference evidence="10 11" key="1">
    <citation type="submission" date="2019-12" db="EMBL/GenBank/DDBJ databases">
        <authorList>
            <person name="Wolfe R."/>
            <person name="Danczak R."/>
            <person name="Wilkins M."/>
        </authorList>
    </citation>
    <scope>NUCLEOTIDE SEQUENCE [LARGE SCALE GENOMIC DNA]</scope>
    <source>
        <strain evidence="10">X2_MaxBin.013</strain>
    </source>
</reference>
<sequence>MFWLKSFKGGIHPKYHKELTNFKPIEEAEYPSKVVIPLLQHTGALCEPLVKPGDYVKVGQKIGDSNKYISAPVHASISGTVKAVEPRLCFTGAMVNSVEIESDSKKEILDGISPPKGDVISAIKEAGIVGMGGAAFPTHVKLSLPKDKKIDALIINGAECEPYLTCDHRTMLEDAYLIVYGIETAKKVLSVSNIFFGIESNKKDAIKFFRERIPGIKLVKLETKYPQGGERQLIKAVLGREVPSGGLPYEVGAVVLNVGTCAQIAKTMKTGMPVVDRVVTVTGKYLKEPKNLRVRIGTSFTELINQCGGVTKGEIKKVIAGGPMMGFAVPSLDVPVVKGTSGILVMTEEEAKVPDPESCVRCGKCVDICPQYLMPNFLGDYAENGKFDKAQKYGALDCIECGACSYVCASKRHLVQLIKLAKTEIAKK</sequence>
<dbReference type="EMBL" id="WPAF01000004">
    <property type="protein sequence ID" value="KAF0134856.1"/>
    <property type="molecule type" value="Genomic_DNA"/>
</dbReference>
<dbReference type="InterPro" id="IPR026902">
    <property type="entry name" value="RnfC_N"/>
</dbReference>
<gene>
    <name evidence="8" type="primary">rnfC</name>
    <name evidence="10" type="ORF">FD145_424</name>
</gene>